<dbReference type="Proteomes" id="UP001321760">
    <property type="component" value="Unassembled WGS sequence"/>
</dbReference>
<dbReference type="PANTHER" id="PTHR35043:SF7">
    <property type="entry name" value="TRANSCRIPTION FACTOR DOMAIN-CONTAINING PROTEIN"/>
    <property type="match status" value="1"/>
</dbReference>
<feature type="transmembrane region" description="Helical" evidence="1">
    <location>
        <begin position="362"/>
        <end position="387"/>
    </location>
</feature>
<feature type="transmembrane region" description="Helical" evidence="1">
    <location>
        <begin position="237"/>
        <end position="260"/>
    </location>
</feature>
<sequence>MSTSTTTPDDSAMVGWISPDARRNTWDIIISCLSIFLVCSWKCVHLNPPTAEEARGEWHYMPEDSEANKGKWKIPIFPKAPLRRKWGRRLMWMVIISIAPELGVAVSVDQWIKARRTRKKMGDKFTLSHAFLFNMQGVLMREVVHRAVAKAEPTQPVPEGGGGDAEKEAAATVTPAGSSETDYVACPEDLELSGLTAIPTENDIADRSKSDIFTKVFALVQSGWLIMSSIARVYKGYAITELELATMAFIVCALAMYFFWWHKPFGIEQRWVMVRVVSPGQIFTRPDGPYPRIYHDQQRLSDLDTGGFIDLVLQNALEIADFEGFSEYKYYQTIALYLSGMAFSAVHVTAWNWEFPSRVIQILWRTSTVAAFAASFLPLTIILPEYLSNATHSRTLSRIFTYVTVGMGWGGLGVYVIARLIILFLTFCCFTAMPASVYEKVEWTGYIPHFS</sequence>
<name>A0AAV9G4N3_9PEZI</name>
<protein>
    <submittedName>
        <fullName evidence="2">Uncharacterized protein</fullName>
    </submittedName>
</protein>
<feature type="transmembrane region" description="Helical" evidence="1">
    <location>
        <begin position="334"/>
        <end position="350"/>
    </location>
</feature>
<accession>A0AAV9G4N3</accession>
<dbReference type="PANTHER" id="PTHR35043">
    <property type="entry name" value="TRANSCRIPTION FACTOR DOMAIN-CONTAINING PROTEIN"/>
    <property type="match status" value="1"/>
</dbReference>
<feature type="transmembrane region" description="Helical" evidence="1">
    <location>
        <begin position="399"/>
        <end position="427"/>
    </location>
</feature>
<keyword evidence="1" id="KW-0812">Transmembrane</keyword>
<reference evidence="2" key="2">
    <citation type="submission" date="2023-05" db="EMBL/GenBank/DDBJ databases">
        <authorList>
            <consortium name="Lawrence Berkeley National Laboratory"/>
            <person name="Steindorff A."/>
            <person name="Hensen N."/>
            <person name="Bonometti L."/>
            <person name="Westerberg I."/>
            <person name="Brannstrom I.O."/>
            <person name="Guillou S."/>
            <person name="Cros-Aarteil S."/>
            <person name="Calhoun S."/>
            <person name="Haridas S."/>
            <person name="Kuo A."/>
            <person name="Mondo S."/>
            <person name="Pangilinan J."/>
            <person name="Riley R."/>
            <person name="Labutti K."/>
            <person name="Andreopoulos B."/>
            <person name="Lipzen A."/>
            <person name="Chen C."/>
            <person name="Yanf M."/>
            <person name="Daum C."/>
            <person name="Ng V."/>
            <person name="Clum A."/>
            <person name="Ohm R."/>
            <person name="Martin F."/>
            <person name="Silar P."/>
            <person name="Natvig D."/>
            <person name="Lalanne C."/>
            <person name="Gautier V."/>
            <person name="Ament-Velasquez S.L."/>
            <person name="Kruys A."/>
            <person name="Hutchinson M.I."/>
            <person name="Powell A.J."/>
            <person name="Barry K."/>
            <person name="Miller A.N."/>
            <person name="Grigoriev I.V."/>
            <person name="Debuchy R."/>
            <person name="Gladieux P."/>
            <person name="Thoren M.H."/>
            <person name="Johannesson H."/>
        </authorList>
    </citation>
    <scope>NUCLEOTIDE SEQUENCE</scope>
    <source>
        <strain evidence="2">PSN243</strain>
    </source>
</reference>
<dbReference type="EMBL" id="MU866007">
    <property type="protein sequence ID" value="KAK4442782.1"/>
    <property type="molecule type" value="Genomic_DNA"/>
</dbReference>
<reference evidence="2" key="1">
    <citation type="journal article" date="2023" name="Mol. Phylogenet. Evol.">
        <title>Genome-scale phylogeny and comparative genomics of the fungal order Sordariales.</title>
        <authorList>
            <person name="Hensen N."/>
            <person name="Bonometti L."/>
            <person name="Westerberg I."/>
            <person name="Brannstrom I.O."/>
            <person name="Guillou S."/>
            <person name="Cros-Aarteil S."/>
            <person name="Calhoun S."/>
            <person name="Haridas S."/>
            <person name="Kuo A."/>
            <person name="Mondo S."/>
            <person name="Pangilinan J."/>
            <person name="Riley R."/>
            <person name="LaButti K."/>
            <person name="Andreopoulos B."/>
            <person name="Lipzen A."/>
            <person name="Chen C."/>
            <person name="Yan M."/>
            <person name="Daum C."/>
            <person name="Ng V."/>
            <person name="Clum A."/>
            <person name="Steindorff A."/>
            <person name="Ohm R.A."/>
            <person name="Martin F."/>
            <person name="Silar P."/>
            <person name="Natvig D.O."/>
            <person name="Lalanne C."/>
            <person name="Gautier V."/>
            <person name="Ament-Velasquez S.L."/>
            <person name="Kruys A."/>
            <person name="Hutchinson M.I."/>
            <person name="Powell A.J."/>
            <person name="Barry K."/>
            <person name="Miller A.N."/>
            <person name="Grigoriev I.V."/>
            <person name="Debuchy R."/>
            <person name="Gladieux P."/>
            <person name="Hiltunen Thoren M."/>
            <person name="Johannesson H."/>
        </authorList>
    </citation>
    <scope>NUCLEOTIDE SEQUENCE</scope>
    <source>
        <strain evidence="2">PSN243</strain>
    </source>
</reference>
<comment type="caution">
    <text evidence="2">The sequence shown here is derived from an EMBL/GenBank/DDBJ whole genome shotgun (WGS) entry which is preliminary data.</text>
</comment>
<evidence type="ECO:0000313" key="3">
    <source>
        <dbReference type="Proteomes" id="UP001321760"/>
    </source>
</evidence>
<dbReference type="AlphaFoldDB" id="A0AAV9G4N3"/>
<evidence type="ECO:0000313" key="2">
    <source>
        <dbReference type="EMBL" id="KAK4442782.1"/>
    </source>
</evidence>
<keyword evidence="1" id="KW-0472">Membrane</keyword>
<gene>
    <name evidence="2" type="ORF">QBC34DRAFT_418206</name>
</gene>
<keyword evidence="1" id="KW-1133">Transmembrane helix</keyword>
<evidence type="ECO:0000256" key="1">
    <source>
        <dbReference type="SAM" id="Phobius"/>
    </source>
</evidence>
<keyword evidence="3" id="KW-1185">Reference proteome</keyword>
<feature type="transmembrane region" description="Helical" evidence="1">
    <location>
        <begin position="90"/>
        <end position="112"/>
    </location>
</feature>
<organism evidence="2 3">
    <name type="scientific">Podospora aff. communis PSN243</name>
    <dbReference type="NCBI Taxonomy" id="3040156"/>
    <lineage>
        <taxon>Eukaryota</taxon>
        <taxon>Fungi</taxon>
        <taxon>Dikarya</taxon>
        <taxon>Ascomycota</taxon>
        <taxon>Pezizomycotina</taxon>
        <taxon>Sordariomycetes</taxon>
        <taxon>Sordariomycetidae</taxon>
        <taxon>Sordariales</taxon>
        <taxon>Podosporaceae</taxon>
        <taxon>Podospora</taxon>
    </lineage>
</organism>
<proteinExistence type="predicted"/>